<sequence length="241" mass="27920">MSDVQLYYKNNLDELIEKWQSTLTTDCSDYVHVDGEEGDFGIMRYYGPDLNGDHEHMITTYIHGGDVEYSYYTEAGAAMVKKIIMENFEAALDKSLKYSLDPGQSEDLYHGFVKVAEKASDIAYAEQRKYAGKLHQRYEELFPKEMQHGAVYKFLNRFYVCVQAPEKPDCPQQMHFYDMVDPMHRLAIEAGPENGTQNKLIFFTSHDNWKAGFVGRKIRRYEMEGDDRTLTRNGTPSVRTL</sequence>
<name>A0A8S5UGE6_9CAUD</name>
<dbReference type="EMBL" id="BK016086">
    <property type="protein sequence ID" value="DAF93544.1"/>
    <property type="molecule type" value="Genomic_DNA"/>
</dbReference>
<protein>
    <submittedName>
        <fullName evidence="1">Uncharacterized protein</fullName>
    </submittedName>
</protein>
<organism evidence="1">
    <name type="scientific">Myoviridae sp. ctshb19</name>
    <dbReference type="NCBI Taxonomy" id="2825194"/>
    <lineage>
        <taxon>Viruses</taxon>
        <taxon>Duplodnaviria</taxon>
        <taxon>Heunggongvirae</taxon>
        <taxon>Uroviricota</taxon>
        <taxon>Caudoviricetes</taxon>
    </lineage>
</organism>
<evidence type="ECO:0000313" key="1">
    <source>
        <dbReference type="EMBL" id="DAF93544.1"/>
    </source>
</evidence>
<accession>A0A8S5UGE6</accession>
<proteinExistence type="predicted"/>
<reference evidence="1" key="1">
    <citation type="journal article" date="2021" name="Proc. Natl. Acad. Sci. U.S.A.">
        <title>A Catalog of Tens of Thousands of Viruses from Human Metagenomes Reveals Hidden Associations with Chronic Diseases.</title>
        <authorList>
            <person name="Tisza M.J."/>
            <person name="Buck C.B."/>
        </authorList>
    </citation>
    <scope>NUCLEOTIDE SEQUENCE</scope>
    <source>
        <strain evidence="1">Ctshb19</strain>
    </source>
</reference>